<keyword evidence="1" id="KW-0472">Membrane</keyword>
<sequence length="176" mass="20437">MKGNRLKKTAWYTANIFVPLSETRLTMNTIIPSWKKQFQRIRVARKLMGRRQRNQTAYTWAEAVALTGMTPAQLEHRFLRRKRLYLVLSALPALLATGLLLALLVSGIYTPMAFMRVVIMVLILLGLASIPGLQVVICSWRLWQLREQRVSVEEQGTFRDFTQGRPWIRESLLSWH</sequence>
<keyword evidence="1" id="KW-1133">Transmembrane helix</keyword>
<keyword evidence="1" id="KW-0812">Transmembrane</keyword>
<dbReference type="InterPro" id="IPR049599">
    <property type="entry name" value="TraX-like"/>
</dbReference>
<evidence type="ECO:0000313" key="2">
    <source>
        <dbReference type="EMBL" id="RDR20384.1"/>
    </source>
</evidence>
<dbReference type="NCBIfam" id="NF033887">
    <property type="entry name" value="conj_TraX"/>
    <property type="match status" value="1"/>
</dbReference>
<feature type="transmembrane region" description="Helical" evidence="1">
    <location>
        <begin position="117"/>
        <end position="140"/>
    </location>
</feature>
<protein>
    <recommendedName>
        <fullName evidence="4">Conjugal transfer protein TraX</fullName>
    </recommendedName>
</protein>
<reference evidence="2 3" key="1">
    <citation type="submission" date="2018-06" db="EMBL/GenBank/DDBJ databases">
        <title>Recombination Drives Gene Content and Phenotype Evolution in Wild Type E. coli Strains.</title>
        <authorList>
            <person name="Field C.M."/>
            <person name="Silander O.K."/>
            <person name="Van Nimwegen E."/>
        </authorList>
    </citation>
    <scope>NUCLEOTIDE SEQUENCE [LARGE SCALE GENOMIC DNA]</scope>
    <source>
        <strain evidence="2 3">SC344</strain>
    </source>
</reference>
<gene>
    <name evidence="2" type="ORF">C4A13_03197</name>
</gene>
<dbReference type="AlphaFoldDB" id="A0A370V016"/>
<evidence type="ECO:0008006" key="4">
    <source>
        <dbReference type="Google" id="ProtNLM"/>
    </source>
</evidence>
<dbReference type="EMBL" id="QONO01000296">
    <property type="protein sequence ID" value="RDR20384.1"/>
    <property type="molecule type" value="Genomic_DNA"/>
</dbReference>
<name>A0A370V016_9ESCH</name>
<accession>A0A370V016</accession>
<dbReference type="Proteomes" id="UP000254454">
    <property type="component" value="Unassembled WGS sequence"/>
</dbReference>
<evidence type="ECO:0000313" key="3">
    <source>
        <dbReference type="Proteomes" id="UP000254454"/>
    </source>
</evidence>
<feature type="transmembrane region" description="Helical" evidence="1">
    <location>
        <begin position="84"/>
        <end position="105"/>
    </location>
</feature>
<dbReference type="RefSeq" id="WP_000678127.1">
    <property type="nucleotide sequence ID" value="NZ_QONN01000173.1"/>
</dbReference>
<organism evidence="2 3">
    <name type="scientific">Escherichia marmotae</name>
    <dbReference type="NCBI Taxonomy" id="1499973"/>
    <lineage>
        <taxon>Bacteria</taxon>
        <taxon>Pseudomonadati</taxon>
        <taxon>Pseudomonadota</taxon>
        <taxon>Gammaproteobacteria</taxon>
        <taxon>Enterobacterales</taxon>
        <taxon>Enterobacteriaceae</taxon>
        <taxon>Escherichia</taxon>
    </lineage>
</organism>
<comment type="caution">
    <text evidence="2">The sequence shown here is derived from an EMBL/GenBank/DDBJ whole genome shotgun (WGS) entry which is preliminary data.</text>
</comment>
<proteinExistence type="predicted"/>
<evidence type="ECO:0000256" key="1">
    <source>
        <dbReference type="SAM" id="Phobius"/>
    </source>
</evidence>